<dbReference type="EMBL" id="JARJLG010000290">
    <property type="protein sequence ID" value="KAJ7719553.1"/>
    <property type="molecule type" value="Genomic_DNA"/>
</dbReference>
<organism evidence="2 3">
    <name type="scientific">Mycena maculata</name>
    <dbReference type="NCBI Taxonomy" id="230809"/>
    <lineage>
        <taxon>Eukaryota</taxon>
        <taxon>Fungi</taxon>
        <taxon>Dikarya</taxon>
        <taxon>Basidiomycota</taxon>
        <taxon>Agaricomycotina</taxon>
        <taxon>Agaricomycetes</taxon>
        <taxon>Agaricomycetidae</taxon>
        <taxon>Agaricales</taxon>
        <taxon>Marasmiineae</taxon>
        <taxon>Mycenaceae</taxon>
        <taxon>Mycena</taxon>
    </lineage>
</organism>
<feature type="region of interest" description="Disordered" evidence="1">
    <location>
        <begin position="163"/>
        <end position="193"/>
    </location>
</feature>
<proteinExistence type="predicted"/>
<evidence type="ECO:0000256" key="1">
    <source>
        <dbReference type="SAM" id="MobiDB-lite"/>
    </source>
</evidence>
<sequence>MTTYSDSIPQTTSSLVALYCGMKGKRSVLRVWIVLLSEGGKISDLSGRLKKEKRRTIDNRWVPLIRRTGVQARGKQGGPRIGWARWTTRGIGRQGESVDYETAMGRAGSETRISALRRAGRKRGLRKGTSWFKQASGVSRRTRRAWRMGASVVVERRHGMAWRGHGQMDDQGKRAKPTGWERSTRSGSGRVWRSKAEKVLQMSAPGVLQWSGSCAGEGEGNGARRRDAPIKWEVRQESGGHPRDAAPAEYGGGKRHCMWAIIGLQSARSPGSWDSPESDVPQNRGGTTKKSCGWCNTSVLDLEVGQRGLIHMRNDYPPFSGVKSDGNKDFGLKNHGGPWFDQPPPAIYPAVWMFVSEGSEHSEGFTDGIAKQIPGAKIKAGWPQDVRTVFRTFSASIVRPKFVNIAFTQYTNLNANSHKFLLAIKYNYEWFANSQPIATWISSTF</sequence>
<gene>
    <name evidence="2" type="ORF">DFH07DRAFT_784612</name>
</gene>
<protein>
    <submittedName>
        <fullName evidence="2">Uncharacterized protein</fullName>
    </submittedName>
</protein>
<evidence type="ECO:0000313" key="3">
    <source>
        <dbReference type="Proteomes" id="UP001215280"/>
    </source>
</evidence>
<reference evidence="2" key="1">
    <citation type="submission" date="2023-03" db="EMBL/GenBank/DDBJ databases">
        <title>Massive genome expansion in bonnet fungi (Mycena s.s.) driven by repeated elements and novel gene families across ecological guilds.</title>
        <authorList>
            <consortium name="Lawrence Berkeley National Laboratory"/>
            <person name="Harder C.B."/>
            <person name="Miyauchi S."/>
            <person name="Viragh M."/>
            <person name="Kuo A."/>
            <person name="Thoen E."/>
            <person name="Andreopoulos B."/>
            <person name="Lu D."/>
            <person name="Skrede I."/>
            <person name="Drula E."/>
            <person name="Henrissat B."/>
            <person name="Morin E."/>
            <person name="Kohler A."/>
            <person name="Barry K."/>
            <person name="LaButti K."/>
            <person name="Morin E."/>
            <person name="Salamov A."/>
            <person name="Lipzen A."/>
            <person name="Mereny Z."/>
            <person name="Hegedus B."/>
            <person name="Baldrian P."/>
            <person name="Stursova M."/>
            <person name="Weitz H."/>
            <person name="Taylor A."/>
            <person name="Grigoriev I.V."/>
            <person name="Nagy L.G."/>
            <person name="Martin F."/>
            <person name="Kauserud H."/>
        </authorList>
    </citation>
    <scope>NUCLEOTIDE SEQUENCE</scope>
    <source>
        <strain evidence="2">CBHHK188m</strain>
    </source>
</reference>
<dbReference type="Proteomes" id="UP001215280">
    <property type="component" value="Unassembled WGS sequence"/>
</dbReference>
<feature type="region of interest" description="Disordered" evidence="1">
    <location>
        <begin position="268"/>
        <end position="288"/>
    </location>
</feature>
<dbReference type="AlphaFoldDB" id="A0AAD7MIV3"/>
<evidence type="ECO:0000313" key="2">
    <source>
        <dbReference type="EMBL" id="KAJ7719553.1"/>
    </source>
</evidence>
<accession>A0AAD7MIV3</accession>
<keyword evidence="3" id="KW-1185">Reference proteome</keyword>
<name>A0AAD7MIV3_9AGAR</name>
<comment type="caution">
    <text evidence="2">The sequence shown here is derived from an EMBL/GenBank/DDBJ whole genome shotgun (WGS) entry which is preliminary data.</text>
</comment>